<evidence type="ECO:0000313" key="2">
    <source>
        <dbReference type="Proteomes" id="UP001595956"/>
    </source>
</evidence>
<organism evidence="1 2">
    <name type="scientific">Nocardioides caricicola</name>
    <dbReference type="NCBI Taxonomy" id="634770"/>
    <lineage>
        <taxon>Bacteria</taxon>
        <taxon>Bacillati</taxon>
        <taxon>Actinomycetota</taxon>
        <taxon>Actinomycetes</taxon>
        <taxon>Propionibacteriales</taxon>
        <taxon>Nocardioidaceae</taxon>
        <taxon>Nocardioides</taxon>
    </lineage>
</organism>
<dbReference type="EMBL" id="JBHSMD010000003">
    <property type="protein sequence ID" value="MFC5493626.1"/>
    <property type="molecule type" value="Genomic_DNA"/>
</dbReference>
<sequence>MTLTSEDSRAIAALLSNYEQTAFDALLARAGNYRVSDFSSALKPMPAVAADFLRWSEGRPDDQYTILRALAEEHPSHPSSAVIIKALRRSPSAGIAGRPSGSAQNEVRALDEQLASNRLEAGEIINRIKRGNFRDEYIEGIHNEIADIARSYNWTPPAKVVETVLPVWRELAPSLHKDRHPSAEAALFNLAAQVQGLLSYAALYVDETRHARAFAQNSLELAEFANSDYLKAWACGTLSMLYRFEDLNQEALLVAERGLVTTSARGQIRSRLYSAAAESAAKLGRSEDTMEYLAKSQDESEGADKSTSLDLPGIFGFSEGKTKLYAGTALVELNKDASTARQSETESQIAVSIFSDPKSEERSHPDLLIAQGHLAHARMQLQDLDGAIAALRPMLNSPPEIRTSWHRKLLQGVLASANAEPFSTSKLSTEIVDIIEEFQTSQERS</sequence>
<dbReference type="Proteomes" id="UP001595956">
    <property type="component" value="Unassembled WGS sequence"/>
</dbReference>
<proteinExistence type="predicted"/>
<accession>A0ABW0N0K0</accession>
<protein>
    <recommendedName>
        <fullName evidence="3">Tetratricopeptide repeat protein</fullName>
    </recommendedName>
</protein>
<comment type="caution">
    <text evidence="1">The sequence shown here is derived from an EMBL/GenBank/DDBJ whole genome shotgun (WGS) entry which is preliminary data.</text>
</comment>
<evidence type="ECO:0008006" key="3">
    <source>
        <dbReference type="Google" id="ProtNLM"/>
    </source>
</evidence>
<name>A0ABW0N0K0_9ACTN</name>
<keyword evidence="2" id="KW-1185">Reference proteome</keyword>
<gene>
    <name evidence="1" type="ORF">ACFPKY_10955</name>
</gene>
<dbReference type="RefSeq" id="WP_345173004.1">
    <property type="nucleotide sequence ID" value="NZ_BAABFQ010000004.1"/>
</dbReference>
<reference evidence="2" key="1">
    <citation type="journal article" date="2019" name="Int. J. Syst. Evol. Microbiol.">
        <title>The Global Catalogue of Microorganisms (GCM) 10K type strain sequencing project: providing services to taxonomists for standard genome sequencing and annotation.</title>
        <authorList>
            <consortium name="The Broad Institute Genomics Platform"/>
            <consortium name="The Broad Institute Genome Sequencing Center for Infectious Disease"/>
            <person name="Wu L."/>
            <person name="Ma J."/>
        </authorList>
    </citation>
    <scope>NUCLEOTIDE SEQUENCE [LARGE SCALE GENOMIC DNA]</scope>
    <source>
        <strain evidence="2">KACC 13778</strain>
    </source>
</reference>
<evidence type="ECO:0000313" key="1">
    <source>
        <dbReference type="EMBL" id="MFC5493626.1"/>
    </source>
</evidence>